<feature type="domain" description="PEP-utilising enzyme C-terminal" evidence="22">
    <location>
        <begin position="259"/>
        <end position="543"/>
    </location>
</feature>
<keyword evidence="10 17" id="KW-0762">Sugar transport</keyword>
<dbReference type="InterPro" id="IPR015813">
    <property type="entry name" value="Pyrv/PenolPyrv_kinase-like_dom"/>
</dbReference>
<evidence type="ECO:0000259" key="21">
    <source>
        <dbReference type="Pfam" id="PF00391"/>
    </source>
</evidence>
<comment type="function">
    <text evidence="3 17">General (non sugar-specific) component of the phosphoenolpyruvate-dependent sugar phosphotransferase system (sugar PTS). This major carbohydrate active-transport system catalyzes the phosphorylation of incoming sugar substrates concomitantly with their translocation across the cell membrane. Enzyme I transfers the phosphoryl group from phosphoenolpyruvate (PEP) to the phosphoryl carrier protein (HPr).</text>
</comment>
<evidence type="ECO:0000256" key="9">
    <source>
        <dbReference type="ARBA" id="ARBA00022490"/>
    </source>
</evidence>
<evidence type="ECO:0000256" key="15">
    <source>
        <dbReference type="ARBA" id="ARBA00022842"/>
    </source>
</evidence>
<name>A0A1H0DX86_9BACT</name>
<sequence>MARKIIGGIPVSSGVAIGKAFFLNRRKGSIKPRLAIFDAEVSKEIERLEHAILVVRQEMEEVKSKIPPELKEHEAILNSHLMILQDEKLFGRAKKIIQKQHINAEWAIEKSVFELEKIFNALDNEYIKQRIQDIHLVAEKVCAVLIGSQKTIPKISERVILLAHDLSPTDTVLLEVDKIMAFATALGGKTSHAGIMARSLQIPAVVGVEELEENIFDGELIILDGFEGKILIDPSEEELTKYTDLKYQFESYQALITRYCHLPAETIDGYQIRVFANIELFEEVTSVIDNGGEGIGLYRTEYSFLNRTDLPDEDELFEEYRDLASIMYPKPVIIRTLDIGADKVDNLFGQMEEANPALGLRGIRFCQKYKNIFRTQLRAILRAGVVGNLSIMFPMISGLHELQEVKKFYRQIQDELAKEGLDFNPDIPLGIMIELPAAVLIADLLAREVDFFSIGTNDLIQYALGIDRTNKHVSYLYQPLHPAVIRSIKHVVDAGHKAGIEVSLCGEVASDPFCVPILMGMEVDSISLTPRSIPGIKRIIRQASMEECKELLNKVLNSHDVFESNKIVRDMIFSRFPEELTFYTSLVDDKNNE</sequence>
<dbReference type="PRINTS" id="PR01736">
    <property type="entry name" value="PHPHTRNFRASE"/>
</dbReference>
<dbReference type="STRING" id="206665.SAMN04488516_10640"/>
<keyword evidence="15 17" id="KW-0460">Magnesium</keyword>
<dbReference type="GO" id="GO:0016301">
    <property type="term" value="F:kinase activity"/>
    <property type="evidence" value="ECO:0007669"/>
    <property type="project" value="UniProtKB-KW"/>
</dbReference>
<dbReference type="InterPro" id="IPR040442">
    <property type="entry name" value="Pyrv_kinase-like_dom_sf"/>
</dbReference>
<dbReference type="InterPro" id="IPR050499">
    <property type="entry name" value="PEP-utilizing_PTS_enzyme"/>
</dbReference>
<feature type="binding site" evidence="19">
    <location>
        <begin position="457"/>
        <end position="458"/>
    </location>
    <ligand>
        <name>phosphoenolpyruvate</name>
        <dbReference type="ChEBI" id="CHEBI:58702"/>
    </ligand>
</feature>
<dbReference type="InterPro" id="IPR006318">
    <property type="entry name" value="PTS_EI-like"/>
</dbReference>
<evidence type="ECO:0000256" key="1">
    <source>
        <dbReference type="ARBA" id="ARBA00000683"/>
    </source>
</evidence>
<keyword evidence="9 17" id="KW-0963">Cytoplasm</keyword>
<dbReference type="PANTHER" id="PTHR46244">
    <property type="entry name" value="PHOSPHOENOLPYRUVATE-PROTEIN PHOSPHOTRANSFERASE"/>
    <property type="match status" value="1"/>
</dbReference>
<feature type="binding site" evidence="19">
    <location>
        <position position="468"/>
    </location>
    <ligand>
        <name>phosphoenolpyruvate</name>
        <dbReference type="ChEBI" id="CHEBI:58702"/>
    </ligand>
</feature>
<organism evidence="24 25">
    <name type="scientific">Desulfonauticus submarinus</name>
    <dbReference type="NCBI Taxonomy" id="206665"/>
    <lineage>
        <taxon>Bacteria</taxon>
        <taxon>Pseudomonadati</taxon>
        <taxon>Thermodesulfobacteriota</taxon>
        <taxon>Desulfovibrionia</taxon>
        <taxon>Desulfovibrionales</taxon>
        <taxon>Desulfonauticaceae</taxon>
        <taxon>Desulfonauticus</taxon>
    </lineage>
</organism>
<evidence type="ECO:0000256" key="7">
    <source>
        <dbReference type="ARBA" id="ARBA00016544"/>
    </source>
</evidence>
<feature type="active site" description="Proton donor" evidence="18">
    <location>
        <position position="505"/>
    </location>
</feature>
<protein>
    <recommendedName>
        <fullName evidence="7 17">Phosphoenolpyruvate-protein phosphotransferase</fullName>
        <ecNumber evidence="6 17">2.7.3.9</ecNumber>
    </recommendedName>
    <alternativeName>
        <fullName evidence="16 17">Phosphotransferase system, enzyme I</fullName>
    </alternativeName>
</protein>
<dbReference type="OrthoDB" id="9765468at2"/>
<accession>A0A1H0DX86</accession>
<dbReference type="InterPro" id="IPR024692">
    <property type="entry name" value="PTS_EI"/>
</dbReference>
<dbReference type="InterPro" id="IPR036618">
    <property type="entry name" value="PtsI_HPr-bd_sf"/>
</dbReference>
<feature type="binding site" evidence="20">
    <location>
        <position position="434"/>
    </location>
    <ligand>
        <name>Mg(2+)</name>
        <dbReference type="ChEBI" id="CHEBI:18420"/>
    </ligand>
</feature>
<dbReference type="Pfam" id="PF00391">
    <property type="entry name" value="PEP-utilizers"/>
    <property type="match status" value="1"/>
</dbReference>
<feature type="domain" description="PEP-utilising enzyme mobile" evidence="21">
    <location>
        <begin position="156"/>
        <end position="228"/>
    </location>
</feature>
<dbReference type="Gene3D" id="3.20.20.60">
    <property type="entry name" value="Phosphoenolpyruvate-binding domains"/>
    <property type="match status" value="1"/>
</dbReference>
<comment type="similarity">
    <text evidence="5 17">Belongs to the PEP-utilizing enzyme family.</text>
</comment>
<dbReference type="AlphaFoldDB" id="A0A1H0DX86"/>
<reference evidence="24 25" key="1">
    <citation type="submission" date="2016-10" db="EMBL/GenBank/DDBJ databases">
        <authorList>
            <person name="de Groot N.N."/>
        </authorList>
    </citation>
    <scope>NUCLEOTIDE SEQUENCE [LARGE SCALE GENOMIC DNA]</scope>
    <source>
        <strain evidence="24 25">DSM 15269</strain>
    </source>
</reference>
<feature type="binding site" evidence="20">
    <location>
        <position position="458"/>
    </location>
    <ligand>
        <name>Mg(2+)</name>
        <dbReference type="ChEBI" id="CHEBI:18420"/>
    </ligand>
</feature>
<dbReference type="GO" id="GO:0046872">
    <property type="term" value="F:metal ion binding"/>
    <property type="evidence" value="ECO:0007669"/>
    <property type="project" value="UniProtKB-KW"/>
</dbReference>
<evidence type="ECO:0000313" key="25">
    <source>
        <dbReference type="Proteomes" id="UP000199602"/>
    </source>
</evidence>
<keyword evidence="11 17" id="KW-0808">Transferase</keyword>
<evidence type="ECO:0000256" key="20">
    <source>
        <dbReference type="PIRSR" id="PIRSR000732-3"/>
    </source>
</evidence>
<evidence type="ECO:0000256" key="8">
    <source>
        <dbReference type="ARBA" id="ARBA00022448"/>
    </source>
</evidence>
<comment type="catalytic activity">
    <reaction evidence="1 17">
        <text>L-histidyl-[protein] + phosphoenolpyruvate = N(pros)-phospho-L-histidyl-[protein] + pyruvate</text>
        <dbReference type="Rhea" id="RHEA:23880"/>
        <dbReference type="Rhea" id="RHEA-COMP:9745"/>
        <dbReference type="Rhea" id="RHEA-COMP:9746"/>
        <dbReference type="ChEBI" id="CHEBI:15361"/>
        <dbReference type="ChEBI" id="CHEBI:29979"/>
        <dbReference type="ChEBI" id="CHEBI:58702"/>
        <dbReference type="ChEBI" id="CHEBI:64837"/>
        <dbReference type="EC" id="2.7.3.9"/>
    </reaction>
</comment>
<dbReference type="Proteomes" id="UP000199602">
    <property type="component" value="Unassembled WGS sequence"/>
</dbReference>
<dbReference type="GO" id="GO:0005737">
    <property type="term" value="C:cytoplasm"/>
    <property type="evidence" value="ECO:0007669"/>
    <property type="project" value="UniProtKB-SubCell"/>
</dbReference>
<evidence type="ECO:0000256" key="12">
    <source>
        <dbReference type="ARBA" id="ARBA00022683"/>
    </source>
</evidence>
<dbReference type="PROSITE" id="PS00742">
    <property type="entry name" value="PEP_ENZYMES_2"/>
    <property type="match status" value="1"/>
</dbReference>
<evidence type="ECO:0000256" key="18">
    <source>
        <dbReference type="PIRSR" id="PIRSR000732-1"/>
    </source>
</evidence>
<dbReference type="SUPFAM" id="SSF47831">
    <property type="entry name" value="Enzyme I of the PEP:sugar phosphotransferase system HPr-binding (sub)domain"/>
    <property type="match status" value="1"/>
</dbReference>
<evidence type="ECO:0000259" key="22">
    <source>
        <dbReference type="Pfam" id="PF02896"/>
    </source>
</evidence>
<dbReference type="InterPro" id="IPR008279">
    <property type="entry name" value="PEP-util_enz_mobile_dom"/>
</dbReference>
<gene>
    <name evidence="24" type="ORF">SAMN04488516_10640</name>
</gene>
<dbReference type="EMBL" id="FNIN01000006">
    <property type="protein sequence ID" value="SDN74725.1"/>
    <property type="molecule type" value="Genomic_DNA"/>
</dbReference>
<evidence type="ECO:0000256" key="10">
    <source>
        <dbReference type="ARBA" id="ARBA00022597"/>
    </source>
</evidence>
<dbReference type="InterPro" id="IPR000121">
    <property type="entry name" value="PEP_util_C"/>
</dbReference>
<evidence type="ECO:0000256" key="5">
    <source>
        <dbReference type="ARBA" id="ARBA00007837"/>
    </source>
</evidence>
<dbReference type="SUPFAM" id="SSF51621">
    <property type="entry name" value="Phosphoenolpyruvate/pyruvate domain"/>
    <property type="match status" value="1"/>
</dbReference>
<dbReference type="Pfam" id="PF02896">
    <property type="entry name" value="PEP-utilizers_C"/>
    <property type="match status" value="1"/>
</dbReference>
<keyword evidence="14 17" id="KW-0418">Kinase</keyword>
<evidence type="ECO:0000256" key="6">
    <source>
        <dbReference type="ARBA" id="ARBA00012232"/>
    </source>
</evidence>
<dbReference type="RefSeq" id="WP_092065294.1">
    <property type="nucleotide sequence ID" value="NZ_FNIN01000006.1"/>
</dbReference>
<evidence type="ECO:0000256" key="19">
    <source>
        <dbReference type="PIRSR" id="PIRSR000732-2"/>
    </source>
</evidence>
<keyword evidence="25" id="KW-1185">Reference proteome</keyword>
<feature type="domain" description="Phosphotransferase system enzyme I N-terminal" evidence="23">
    <location>
        <begin position="8"/>
        <end position="130"/>
    </location>
</feature>
<dbReference type="GO" id="GO:0008965">
    <property type="term" value="F:phosphoenolpyruvate-protein phosphotransferase activity"/>
    <property type="evidence" value="ECO:0007669"/>
    <property type="project" value="UniProtKB-EC"/>
</dbReference>
<evidence type="ECO:0000313" key="24">
    <source>
        <dbReference type="EMBL" id="SDN74725.1"/>
    </source>
</evidence>
<dbReference type="GO" id="GO:0009401">
    <property type="term" value="P:phosphoenolpyruvate-dependent sugar phosphotransferase system"/>
    <property type="evidence" value="ECO:0007669"/>
    <property type="project" value="UniProtKB-KW"/>
</dbReference>
<feature type="active site" description="Tele-phosphohistidine intermediate" evidence="18">
    <location>
        <position position="192"/>
    </location>
</feature>
<dbReference type="InterPro" id="IPR008731">
    <property type="entry name" value="PTS_EIN"/>
</dbReference>
<evidence type="ECO:0000256" key="14">
    <source>
        <dbReference type="ARBA" id="ARBA00022777"/>
    </source>
</evidence>
<evidence type="ECO:0000256" key="4">
    <source>
        <dbReference type="ARBA" id="ARBA00004496"/>
    </source>
</evidence>
<comment type="subcellular location">
    <subcellularLocation>
        <location evidence="4 17">Cytoplasm</location>
    </subcellularLocation>
</comment>
<dbReference type="NCBIfam" id="TIGR01417">
    <property type="entry name" value="PTS_I_fam"/>
    <property type="match status" value="1"/>
</dbReference>
<dbReference type="SUPFAM" id="SSF52009">
    <property type="entry name" value="Phosphohistidine domain"/>
    <property type="match status" value="1"/>
</dbReference>
<evidence type="ECO:0000256" key="17">
    <source>
        <dbReference type="PIRNR" id="PIRNR000732"/>
    </source>
</evidence>
<evidence type="ECO:0000256" key="11">
    <source>
        <dbReference type="ARBA" id="ARBA00022679"/>
    </source>
</evidence>
<keyword evidence="8 17" id="KW-0813">Transport</keyword>
<feature type="binding site" evidence="19">
    <location>
        <position position="335"/>
    </location>
    <ligand>
        <name>phosphoenolpyruvate</name>
        <dbReference type="ChEBI" id="CHEBI:58702"/>
    </ligand>
</feature>
<dbReference type="PIRSF" id="PIRSF000732">
    <property type="entry name" value="PTS_enzyme_I"/>
    <property type="match status" value="1"/>
</dbReference>
<evidence type="ECO:0000256" key="13">
    <source>
        <dbReference type="ARBA" id="ARBA00022723"/>
    </source>
</evidence>
<keyword evidence="12 17" id="KW-0598">Phosphotransferase system</keyword>
<evidence type="ECO:0000259" key="23">
    <source>
        <dbReference type="Pfam" id="PF05524"/>
    </source>
</evidence>
<dbReference type="Gene3D" id="1.10.274.10">
    <property type="entry name" value="PtsI, HPr-binding domain"/>
    <property type="match status" value="1"/>
</dbReference>
<dbReference type="Pfam" id="PF05524">
    <property type="entry name" value="PEP-utilisers_N"/>
    <property type="match status" value="1"/>
</dbReference>
<dbReference type="InterPro" id="IPR023151">
    <property type="entry name" value="PEP_util_CS"/>
</dbReference>
<evidence type="ECO:0000256" key="2">
    <source>
        <dbReference type="ARBA" id="ARBA00001946"/>
    </source>
</evidence>
<dbReference type="InterPro" id="IPR036637">
    <property type="entry name" value="Phosphohistidine_dom_sf"/>
</dbReference>
<dbReference type="EC" id="2.7.3.9" evidence="6 17"/>
<evidence type="ECO:0000256" key="16">
    <source>
        <dbReference type="ARBA" id="ARBA00033235"/>
    </source>
</evidence>
<evidence type="ECO:0000256" key="3">
    <source>
        <dbReference type="ARBA" id="ARBA00002728"/>
    </source>
</evidence>
<keyword evidence="13 17" id="KW-0479">Metal-binding</keyword>
<proteinExistence type="inferred from homology"/>
<dbReference type="Gene3D" id="3.50.30.10">
    <property type="entry name" value="Phosphohistidine domain"/>
    <property type="match status" value="1"/>
</dbReference>
<feature type="binding site" evidence="19">
    <location>
        <position position="299"/>
    </location>
    <ligand>
        <name>phosphoenolpyruvate</name>
        <dbReference type="ChEBI" id="CHEBI:58702"/>
    </ligand>
</feature>
<comment type="cofactor">
    <cofactor evidence="2 17 20">
        <name>Mg(2+)</name>
        <dbReference type="ChEBI" id="CHEBI:18420"/>
    </cofactor>
</comment>
<dbReference type="PANTHER" id="PTHR46244:SF3">
    <property type="entry name" value="PHOSPHOENOLPYRUVATE-PROTEIN PHOSPHOTRANSFERASE"/>
    <property type="match status" value="1"/>
</dbReference>